<dbReference type="PANTHER" id="PTHR43547:SF2">
    <property type="entry name" value="HYBRID SIGNAL TRANSDUCTION HISTIDINE KINASE C"/>
    <property type="match status" value="1"/>
</dbReference>
<dbReference type="Pfam" id="PF02518">
    <property type="entry name" value="HATPase_c"/>
    <property type="match status" value="1"/>
</dbReference>
<dbReference type="PANTHER" id="PTHR43547">
    <property type="entry name" value="TWO-COMPONENT HISTIDINE KINASE"/>
    <property type="match status" value="1"/>
</dbReference>
<dbReference type="EC" id="2.7.13.3" evidence="2"/>
<dbReference type="InterPro" id="IPR036890">
    <property type="entry name" value="HATPase_C_sf"/>
</dbReference>
<dbReference type="InterPro" id="IPR011006">
    <property type="entry name" value="CheY-like_superfamily"/>
</dbReference>
<dbReference type="InterPro" id="IPR001789">
    <property type="entry name" value="Sig_transdc_resp-reg_receiver"/>
</dbReference>
<dbReference type="SUPFAM" id="SSF47384">
    <property type="entry name" value="Homodimeric domain of signal transducing histidine kinase"/>
    <property type="match status" value="1"/>
</dbReference>
<dbReference type="PROSITE" id="PS50109">
    <property type="entry name" value="HIS_KIN"/>
    <property type="match status" value="1"/>
</dbReference>
<gene>
    <name evidence="4" type="ORF">ECE50_000215</name>
</gene>
<evidence type="ECO:0000313" key="4">
    <source>
        <dbReference type="EMBL" id="NSL85237.1"/>
    </source>
</evidence>
<dbReference type="PROSITE" id="PS50110">
    <property type="entry name" value="RESPONSE_REGULATORY"/>
    <property type="match status" value="1"/>
</dbReference>
<dbReference type="InterPro" id="IPR003661">
    <property type="entry name" value="HisK_dim/P_dom"/>
</dbReference>
<dbReference type="Gene3D" id="3.40.50.2300">
    <property type="match status" value="1"/>
</dbReference>
<proteinExistence type="predicted"/>
<dbReference type="InterPro" id="IPR004358">
    <property type="entry name" value="Sig_transdc_His_kin-like_C"/>
</dbReference>
<dbReference type="InterPro" id="IPR005467">
    <property type="entry name" value="His_kinase_dom"/>
</dbReference>
<dbReference type="SMART" id="SM00387">
    <property type="entry name" value="HATPase_c"/>
    <property type="match status" value="1"/>
</dbReference>
<dbReference type="Proteomes" id="UP000281028">
    <property type="component" value="Unassembled WGS sequence"/>
</dbReference>
<dbReference type="SUPFAM" id="SSF52172">
    <property type="entry name" value="CheY-like"/>
    <property type="match status" value="1"/>
</dbReference>
<dbReference type="CDD" id="cd00082">
    <property type="entry name" value="HisKA"/>
    <property type="match status" value="1"/>
</dbReference>
<dbReference type="SMART" id="SM00448">
    <property type="entry name" value="REC"/>
    <property type="match status" value="1"/>
</dbReference>
<reference evidence="4" key="1">
    <citation type="submission" date="2020-05" db="EMBL/GenBank/DDBJ databases">
        <title>Chitinophaga laudate sp. nov., isolated from a tropical peat swamp.</title>
        <authorList>
            <person name="Goh C.B.S."/>
            <person name="Lee M.S."/>
            <person name="Parimannan S."/>
            <person name="Pasbakhsh P."/>
            <person name="Yule C.M."/>
            <person name="Rajandas H."/>
            <person name="Loke S."/>
            <person name="Croft L."/>
            <person name="Tan J.B.L."/>
        </authorList>
    </citation>
    <scope>NUCLEOTIDE SEQUENCE</scope>
    <source>
        <strain evidence="4">Mgbs1</strain>
    </source>
</reference>
<dbReference type="InterPro" id="IPR036097">
    <property type="entry name" value="HisK_dim/P_sf"/>
</dbReference>
<name>A0A433WKS4_9BACT</name>
<dbReference type="EMBL" id="RIAR02000001">
    <property type="protein sequence ID" value="NSL85237.1"/>
    <property type="molecule type" value="Genomic_DNA"/>
</dbReference>
<dbReference type="Gene3D" id="3.30.565.10">
    <property type="entry name" value="Histidine kinase-like ATPase, C-terminal domain"/>
    <property type="match status" value="1"/>
</dbReference>
<dbReference type="OrthoDB" id="636661at2"/>
<accession>A0A433WKS4</accession>
<comment type="caution">
    <text evidence="4">The sequence shown here is derived from an EMBL/GenBank/DDBJ whole genome shotgun (WGS) entry which is preliminary data.</text>
</comment>
<dbReference type="AlphaFoldDB" id="A0A433WKS4"/>
<keyword evidence="3" id="KW-0597">Phosphoprotein</keyword>
<dbReference type="Pfam" id="PF00072">
    <property type="entry name" value="Response_reg"/>
    <property type="match status" value="1"/>
</dbReference>
<comment type="catalytic activity">
    <reaction evidence="1">
        <text>ATP + protein L-histidine = ADP + protein N-phospho-L-histidine.</text>
        <dbReference type="EC" id="2.7.13.3"/>
    </reaction>
</comment>
<organism evidence="4 5">
    <name type="scientific">Chitinophaga solisilvae</name>
    <dbReference type="NCBI Taxonomy" id="1233460"/>
    <lineage>
        <taxon>Bacteria</taxon>
        <taxon>Pseudomonadati</taxon>
        <taxon>Bacteroidota</taxon>
        <taxon>Chitinophagia</taxon>
        <taxon>Chitinophagales</taxon>
        <taxon>Chitinophagaceae</taxon>
        <taxon>Chitinophaga</taxon>
    </lineage>
</organism>
<evidence type="ECO:0000256" key="3">
    <source>
        <dbReference type="ARBA" id="ARBA00022553"/>
    </source>
</evidence>
<dbReference type="InterPro" id="IPR003594">
    <property type="entry name" value="HATPase_dom"/>
</dbReference>
<dbReference type="GO" id="GO:0000155">
    <property type="term" value="F:phosphorelay sensor kinase activity"/>
    <property type="evidence" value="ECO:0007669"/>
    <property type="project" value="InterPro"/>
</dbReference>
<dbReference type="CDD" id="cd00156">
    <property type="entry name" value="REC"/>
    <property type="match status" value="1"/>
</dbReference>
<protein>
    <recommendedName>
        <fullName evidence="2">histidine kinase</fullName>
        <ecNumber evidence="2">2.7.13.3</ecNumber>
    </recommendedName>
</protein>
<dbReference type="PRINTS" id="PR00344">
    <property type="entry name" value="BCTRLSENSOR"/>
</dbReference>
<dbReference type="SUPFAM" id="SSF55874">
    <property type="entry name" value="ATPase domain of HSP90 chaperone/DNA topoisomerase II/histidine kinase"/>
    <property type="match status" value="1"/>
</dbReference>
<evidence type="ECO:0000256" key="2">
    <source>
        <dbReference type="ARBA" id="ARBA00012438"/>
    </source>
</evidence>
<dbReference type="SMART" id="SM00388">
    <property type="entry name" value="HisKA"/>
    <property type="match status" value="1"/>
</dbReference>
<evidence type="ECO:0000313" key="5">
    <source>
        <dbReference type="Proteomes" id="UP000281028"/>
    </source>
</evidence>
<dbReference type="Pfam" id="PF00512">
    <property type="entry name" value="HisKA"/>
    <property type="match status" value="1"/>
</dbReference>
<evidence type="ECO:0000256" key="1">
    <source>
        <dbReference type="ARBA" id="ARBA00000085"/>
    </source>
</evidence>
<sequence>MEVANHSSSRKLSWKEILSWPVLAGTRDLTTVAERRPVILLNILALGLSALVLTLGPYFYTLKPSLFYIVGVPIEAIGFLSIIVLNHYKQYYHATLQMLIVNSLFAIYWSTVLGAGISLDLFFGFVCVIIFHLSGTLFAYKKKAPLIWLVITILLAVGVALNSIFDFIKPIELSSRIAFIMRCCTTVGLLVFIGLVMASYITQIKSLLISERKLKEIAESRSTFLRETYHELRTPLNAIFGIAQLAQRRKQQYSEEERDELDDLFAACYIARNIINNVLDMSRVDSGKFYNLIKSPLNLKECVGHCVAMNSYLANSRGITIKNAYNTAMPSIINSDQLILTKIINNVLSNAVKFAPGNSEIALTTNLEEQQIVFRVKNQGVIDPEVAGRIFDPFVSGRSQMMEGTGLGLVITKHLLELMGGEIALEEDTTCTVFRFSIPLELTEGLPARTTGSFKKNCFAGAKALVIEDNQLDASLAKKILTEMGITPVHCQDGAVAMPLIATEKPDIIITDINMPGYNSKDLLAQLRGIPELKDIPVIVVSGDAFKEVKDEMMTAGANAFLEKPVHFMELYQELSKHLPHYHALL</sequence>
<keyword evidence="5" id="KW-1185">Reference proteome</keyword>
<dbReference type="Gene3D" id="1.10.287.130">
    <property type="match status" value="1"/>
</dbReference>